<keyword evidence="8" id="KW-0862">Zinc</keyword>
<reference evidence="15" key="1">
    <citation type="submission" date="2023-07" db="EMBL/GenBank/DDBJ databases">
        <title>A chromosome-level genome assembly of Lolium multiflorum.</title>
        <authorList>
            <person name="Chen Y."/>
            <person name="Copetti D."/>
            <person name="Kolliker R."/>
            <person name="Studer B."/>
        </authorList>
    </citation>
    <scope>NUCLEOTIDE SEQUENCE</scope>
    <source>
        <strain evidence="15">02402/16</strain>
        <tissue evidence="15">Leaf</tissue>
    </source>
</reference>
<evidence type="ECO:0000259" key="14">
    <source>
        <dbReference type="PROSITE" id="PS50089"/>
    </source>
</evidence>
<keyword evidence="6 12" id="KW-0863">Zinc-finger</keyword>
<dbReference type="InterPro" id="IPR001841">
    <property type="entry name" value="Znf_RING"/>
</dbReference>
<accession>A0AAD8PIT7</accession>
<evidence type="ECO:0000256" key="6">
    <source>
        <dbReference type="ARBA" id="ARBA00022771"/>
    </source>
</evidence>
<evidence type="ECO:0000256" key="5">
    <source>
        <dbReference type="ARBA" id="ARBA00022723"/>
    </source>
</evidence>
<dbReference type="PANTHER" id="PTHR45768:SF34">
    <property type="entry name" value="RING-H2 FINGER PROTEIN ATL64"/>
    <property type="match status" value="1"/>
</dbReference>
<dbReference type="GO" id="GO:0016740">
    <property type="term" value="F:transferase activity"/>
    <property type="evidence" value="ECO:0007669"/>
    <property type="project" value="UniProtKB-KW"/>
</dbReference>
<dbReference type="CDD" id="cd16461">
    <property type="entry name" value="RING-H2_EL5-like"/>
    <property type="match status" value="1"/>
</dbReference>
<keyword evidence="10 13" id="KW-0472">Membrane</keyword>
<evidence type="ECO:0000256" key="3">
    <source>
        <dbReference type="ARBA" id="ARBA00022679"/>
    </source>
</evidence>
<dbReference type="InterPro" id="IPR013083">
    <property type="entry name" value="Znf_RING/FYVE/PHD"/>
</dbReference>
<evidence type="ECO:0000256" key="9">
    <source>
        <dbReference type="ARBA" id="ARBA00022989"/>
    </source>
</evidence>
<dbReference type="GO" id="GO:0008270">
    <property type="term" value="F:zinc ion binding"/>
    <property type="evidence" value="ECO:0007669"/>
    <property type="project" value="UniProtKB-KW"/>
</dbReference>
<feature type="transmembrane region" description="Helical" evidence="13">
    <location>
        <begin position="25"/>
        <end position="43"/>
    </location>
</feature>
<keyword evidence="5" id="KW-0479">Metal-binding</keyword>
<evidence type="ECO:0000256" key="13">
    <source>
        <dbReference type="SAM" id="Phobius"/>
    </source>
</evidence>
<dbReference type="Pfam" id="PF13639">
    <property type="entry name" value="zf-RING_2"/>
    <property type="match status" value="1"/>
</dbReference>
<sequence>MDGAIAPAPVLAAIPRHTNRTLSGAGATVLTATGTVLVFLYLAGRFFWACKKETSPSAAGAPASSPAGVIVVARPLRRAVPPSALPVFLHEKDRDAPDFECAVCLSEFGEREAGRLLPGCGHGFHEACIATWLQLNSTCPLCRAAVGSPQ</sequence>
<proteinExistence type="inferred from homology"/>
<organism evidence="15 16">
    <name type="scientific">Lolium multiflorum</name>
    <name type="common">Italian ryegrass</name>
    <name type="synonym">Lolium perenne subsp. multiflorum</name>
    <dbReference type="NCBI Taxonomy" id="4521"/>
    <lineage>
        <taxon>Eukaryota</taxon>
        <taxon>Viridiplantae</taxon>
        <taxon>Streptophyta</taxon>
        <taxon>Embryophyta</taxon>
        <taxon>Tracheophyta</taxon>
        <taxon>Spermatophyta</taxon>
        <taxon>Magnoliopsida</taxon>
        <taxon>Liliopsida</taxon>
        <taxon>Poales</taxon>
        <taxon>Poaceae</taxon>
        <taxon>BOP clade</taxon>
        <taxon>Pooideae</taxon>
        <taxon>Poodae</taxon>
        <taxon>Poeae</taxon>
        <taxon>Poeae Chloroplast Group 2 (Poeae type)</taxon>
        <taxon>Loliodinae</taxon>
        <taxon>Loliinae</taxon>
        <taxon>Lolium</taxon>
    </lineage>
</organism>
<evidence type="ECO:0000256" key="11">
    <source>
        <dbReference type="ARBA" id="ARBA00024209"/>
    </source>
</evidence>
<gene>
    <name evidence="15" type="ORF">QYE76_018681</name>
</gene>
<evidence type="ECO:0000256" key="10">
    <source>
        <dbReference type="ARBA" id="ARBA00023136"/>
    </source>
</evidence>
<evidence type="ECO:0000256" key="4">
    <source>
        <dbReference type="ARBA" id="ARBA00022692"/>
    </source>
</evidence>
<dbReference type="PANTHER" id="PTHR45768">
    <property type="entry name" value="E3 UBIQUITIN-PROTEIN LIGASE RNF13-LIKE"/>
    <property type="match status" value="1"/>
</dbReference>
<evidence type="ECO:0000256" key="8">
    <source>
        <dbReference type="ARBA" id="ARBA00022833"/>
    </source>
</evidence>
<evidence type="ECO:0000313" key="16">
    <source>
        <dbReference type="Proteomes" id="UP001231189"/>
    </source>
</evidence>
<keyword evidence="4 13" id="KW-0812">Transmembrane</keyword>
<evidence type="ECO:0000256" key="12">
    <source>
        <dbReference type="PROSITE-ProRule" id="PRU00175"/>
    </source>
</evidence>
<dbReference type="EMBL" id="JAUUTY010001050">
    <property type="protein sequence ID" value="KAK1564013.1"/>
    <property type="molecule type" value="Genomic_DNA"/>
</dbReference>
<evidence type="ECO:0000256" key="7">
    <source>
        <dbReference type="ARBA" id="ARBA00022786"/>
    </source>
</evidence>
<name>A0AAD8PIT7_LOLMU</name>
<comment type="similarity">
    <text evidence="11">Belongs to the RING-type zinc finger family. ATL subfamily.</text>
</comment>
<comment type="caution">
    <text evidence="15">The sequence shown here is derived from an EMBL/GenBank/DDBJ whole genome shotgun (WGS) entry which is preliminary data.</text>
</comment>
<keyword evidence="16" id="KW-1185">Reference proteome</keyword>
<dbReference type="SUPFAM" id="SSF57850">
    <property type="entry name" value="RING/U-box"/>
    <property type="match status" value="1"/>
</dbReference>
<dbReference type="Proteomes" id="UP001231189">
    <property type="component" value="Unassembled WGS sequence"/>
</dbReference>
<dbReference type="PROSITE" id="PS50089">
    <property type="entry name" value="ZF_RING_2"/>
    <property type="match status" value="1"/>
</dbReference>
<evidence type="ECO:0000313" key="15">
    <source>
        <dbReference type="EMBL" id="KAK1564013.1"/>
    </source>
</evidence>
<evidence type="ECO:0000256" key="1">
    <source>
        <dbReference type="ARBA" id="ARBA00004167"/>
    </source>
</evidence>
<feature type="domain" description="RING-type" evidence="14">
    <location>
        <begin position="101"/>
        <end position="143"/>
    </location>
</feature>
<keyword evidence="3" id="KW-0808">Transferase</keyword>
<protein>
    <recommendedName>
        <fullName evidence="14">RING-type domain-containing protein</fullName>
    </recommendedName>
</protein>
<comment type="pathway">
    <text evidence="2">Protein modification; protein ubiquitination.</text>
</comment>
<dbReference type="SMART" id="SM00184">
    <property type="entry name" value="RING"/>
    <property type="match status" value="1"/>
</dbReference>
<keyword evidence="7" id="KW-0833">Ubl conjugation pathway</keyword>
<dbReference type="Gene3D" id="3.30.40.10">
    <property type="entry name" value="Zinc/RING finger domain, C3HC4 (zinc finger)"/>
    <property type="match status" value="1"/>
</dbReference>
<evidence type="ECO:0000256" key="2">
    <source>
        <dbReference type="ARBA" id="ARBA00004906"/>
    </source>
</evidence>
<keyword evidence="9 13" id="KW-1133">Transmembrane helix</keyword>
<dbReference type="AlphaFoldDB" id="A0AAD8PIT7"/>
<comment type="subcellular location">
    <subcellularLocation>
        <location evidence="1">Membrane</location>
        <topology evidence="1">Single-pass membrane protein</topology>
    </subcellularLocation>
</comment>
<dbReference type="GO" id="GO:0016020">
    <property type="term" value="C:membrane"/>
    <property type="evidence" value="ECO:0007669"/>
    <property type="project" value="UniProtKB-SubCell"/>
</dbReference>